<evidence type="ECO:0000313" key="4">
    <source>
        <dbReference type="Proteomes" id="UP001597045"/>
    </source>
</evidence>
<dbReference type="InterPro" id="IPR036396">
    <property type="entry name" value="Cyt_P450_sf"/>
</dbReference>
<reference evidence="4" key="1">
    <citation type="journal article" date="2019" name="Int. J. Syst. Evol. Microbiol.">
        <title>The Global Catalogue of Microorganisms (GCM) 10K type strain sequencing project: providing services to taxonomists for standard genome sequencing and annotation.</title>
        <authorList>
            <consortium name="The Broad Institute Genomics Platform"/>
            <consortium name="The Broad Institute Genome Sequencing Center for Infectious Disease"/>
            <person name="Wu L."/>
            <person name="Ma J."/>
        </authorList>
    </citation>
    <scope>NUCLEOTIDE SEQUENCE [LARGE SCALE GENOMIC DNA]</scope>
    <source>
        <strain evidence="4">JCM 31486</strain>
    </source>
</reference>
<evidence type="ECO:0000313" key="3">
    <source>
        <dbReference type="EMBL" id="MFD1048367.1"/>
    </source>
</evidence>
<dbReference type="SUPFAM" id="SSF48264">
    <property type="entry name" value="Cytochrome P450"/>
    <property type="match status" value="1"/>
</dbReference>
<feature type="region of interest" description="Disordered" evidence="2">
    <location>
        <begin position="77"/>
        <end position="98"/>
    </location>
</feature>
<dbReference type="Gene3D" id="1.10.630.10">
    <property type="entry name" value="Cytochrome P450"/>
    <property type="match status" value="1"/>
</dbReference>
<comment type="similarity">
    <text evidence="1">Belongs to the cytochrome P450 family.</text>
</comment>
<evidence type="ECO:0008006" key="5">
    <source>
        <dbReference type="Google" id="ProtNLM"/>
    </source>
</evidence>
<dbReference type="PANTHER" id="PTHR46696">
    <property type="entry name" value="P450, PUTATIVE (EUROFUNG)-RELATED"/>
    <property type="match status" value="1"/>
</dbReference>
<keyword evidence="4" id="KW-1185">Reference proteome</keyword>
<feature type="compositionally biased region" description="Polar residues" evidence="2">
    <location>
        <begin position="77"/>
        <end position="92"/>
    </location>
</feature>
<dbReference type="EMBL" id="JBHTIS010001551">
    <property type="protein sequence ID" value="MFD1048367.1"/>
    <property type="molecule type" value="Genomic_DNA"/>
</dbReference>
<comment type="caution">
    <text evidence="3">The sequence shown here is derived from an EMBL/GenBank/DDBJ whole genome shotgun (WGS) entry which is preliminary data.</text>
</comment>
<feature type="non-terminal residue" evidence="3">
    <location>
        <position position="118"/>
    </location>
</feature>
<evidence type="ECO:0000256" key="1">
    <source>
        <dbReference type="ARBA" id="ARBA00010617"/>
    </source>
</evidence>
<proteinExistence type="inferred from homology"/>
<protein>
    <recommendedName>
        <fullName evidence="5">Cytochrome P450</fullName>
    </recommendedName>
</protein>
<evidence type="ECO:0000256" key="2">
    <source>
        <dbReference type="SAM" id="MobiDB-lite"/>
    </source>
</evidence>
<name>A0ABW3MEE9_9PSEU</name>
<dbReference type="Proteomes" id="UP001597045">
    <property type="component" value="Unassembled WGS sequence"/>
</dbReference>
<dbReference type="PANTHER" id="PTHR46696:SF6">
    <property type="entry name" value="P450, PUTATIVE (EUROFUNG)-RELATED"/>
    <property type="match status" value="1"/>
</dbReference>
<organism evidence="3 4">
    <name type="scientific">Kibdelosporangium lantanae</name>
    <dbReference type="NCBI Taxonomy" id="1497396"/>
    <lineage>
        <taxon>Bacteria</taxon>
        <taxon>Bacillati</taxon>
        <taxon>Actinomycetota</taxon>
        <taxon>Actinomycetes</taxon>
        <taxon>Pseudonocardiales</taxon>
        <taxon>Pseudonocardiaceae</taxon>
        <taxon>Kibdelosporangium</taxon>
    </lineage>
</organism>
<sequence>MNQQNMLPVHMRRNFFDPVPELGKMRADQPVYPIKTPWGIDAWLVTRFTDVMTVLGDNETFDVDPVAVGLAEIVNGADSSADSPAETEQSAGSAGELTHARMRRLLLPEFSARQINKL</sequence>
<accession>A0ABW3MEE9</accession>
<gene>
    <name evidence="3" type="ORF">ACFQ1S_23940</name>
</gene>